<evidence type="ECO:0008006" key="3">
    <source>
        <dbReference type="Google" id="ProtNLM"/>
    </source>
</evidence>
<reference evidence="1 2" key="1">
    <citation type="submission" date="2019-08" db="EMBL/GenBank/DDBJ databases">
        <authorList>
            <person name="Peeters C."/>
        </authorList>
    </citation>
    <scope>NUCLEOTIDE SEQUENCE [LARGE SCALE GENOMIC DNA]</scope>
    <source>
        <strain evidence="1 2">LMG 18089</strain>
    </source>
</reference>
<dbReference type="EMBL" id="CABPSX010000003">
    <property type="protein sequence ID" value="VVG70945.1"/>
    <property type="molecule type" value="Genomic_DNA"/>
</dbReference>
<dbReference type="OrthoDB" id="8689846at2"/>
<gene>
    <name evidence="1" type="ORF">PAP18089_01917</name>
</gene>
<evidence type="ECO:0000313" key="2">
    <source>
        <dbReference type="Proteomes" id="UP000364291"/>
    </source>
</evidence>
<protein>
    <recommendedName>
        <fullName evidence="3">Phage tail assembly protein</fullName>
    </recommendedName>
</protein>
<dbReference type="Proteomes" id="UP000364291">
    <property type="component" value="Unassembled WGS sequence"/>
</dbReference>
<dbReference type="RefSeq" id="WP_150728628.1">
    <property type="nucleotide sequence ID" value="NZ_CABPSX010000003.1"/>
</dbReference>
<dbReference type="AlphaFoldDB" id="A0A5E5P3T2"/>
<organism evidence="1 2">
    <name type="scientific">Pandoraea apista</name>
    <dbReference type="NCBI Taxonomy" id="93218"/>
    <lineage>
        <taxon>Bacteria</taxon>
        <taxon>Pseudomonadati</taxon>
        <taxon>Pseudomonadota</taxon>
        <taxon>Betaproteobacteria</taxon>
        <taxon>Burkholderiales</taxon>
        <taxon>Burkholderiaceae</taxon>
        <taxon>Pandoraea</taxon>
    </lineage>
</organism>
<dbReference type="InterPro" id="IPR019289">
    <property type="entry name" value="Phage_tail_E/E"/>
</dbReference>
<sequence length="173" mass="18295">MEIKLTKPIKAHGEQVSVLTLREPTGEEVRKVGALPYDVHGAAGNMIPQARVALKYAAICAGVPPSSLDQLSAVDSLVVVNTVVGMFAGTEKPTVSLREPSGREVRMIGALPFFVALDGISVSMNTTVAMRYIATLADMTDEQVDALQVADLTALCWDVTRFFSGGGSEPSTS</sequence>
<evidence type="ECO:0000313" key="1">
    <source>
        <dbReference type="EMBL" id="VVG70945.1"/>
    </source>
</evidence>
<accession>A0A5E5P3T2</accession>
<dbReference type="Pfam" id="PF10109">
    <property type="entry name" value="Phage_TAC_7"/>
    <property type="match status" value="2"/>
</dbReference>
<name>A0A5E5P3T2_9BURK</name>
<proteinExistence type="predicted"/>